<accession>A0A2G5D8X3</accession>
<feature type="domain" description="BHLH" evidence="8">
    <location>
        <begin position="463"/>
        <end position="512"/>
    </location>
</feature>
<dbReference type="GO" id="GO:0003700">
    <property type="term" value="F:DNA-binding transcription factor activity"/>
    <property type="evidence" value="ECO:0007669"/>
    <property type="project" value="InterPro"/>
</dbReference>
<gene>
    <name evidence="9" type="ORF">AQUCO_02600421v1</name>
</gene>
<evidence type="ECO:0000256" key="6">
    <source>
        <dbReference type="SAM" id="Coils"/>
    </source>
</evidence>
<evidence type="ECO:0000256" key="2">
    <source>
        <dbReference type="ARBA" id="ARBA00023015"/>
    </source>
</evidence>
<evidence type="ECO:0000256" key="3">
    <source>
        <dbReference type="ARBA" id="ARBA00023163"/>
    </source>
</evidence>
<evidence type="ECO:0000256" key="7">
    <source>
        <dbReference type="SAM" id="MobiDB-lite"/>
    </source>
</evidence>
<dbReference type="PROSITE" id="PS50888">
    <property type="entry name" value="BHLH"/>
    <property type="match status" value="1"/>
</dbReference>
<dbReference type="Proteomes" id="UP000230069">
    <property type="component" value="Unassembled WGS sequence"/>
</dbReference>
<dbReference type="GO" id="GO:0000976">
    <property type="term" value="F:transcription cis-regulatory region binding"/>
    <property type="evidence" value="ECO:0007669"/>
    <property type="project" value="TreeGrafter"/>
</dbReference>
<evidence type="ECO:0000259" key="8">
    <source>
        <dbReference type="PROSITE" id="PS50888"/>
    </source>
</evidence>
<keyword evidence="3 5" id="KW-0804">Transcription</keyword>
<evidence type="ECO:0000256" key="4">
    <source>
        <dbReference type="ARBA" id="ARBA00023242"/>
    </source>
</evidence>
<feature type="compositionally biased region" description="Basic residues" evidence="7">
    <location>
        <begin position="450"/>
        <end position="459"/>
    </location>
</feature>
<protein>
    <recommendedName>
        <fullName evidence="5">Transcription factor</fullName>
        <shortName evidence="5">bHLH transcription factor</shortName>
    </recommendedName>
    <alternativeName>
        <fullName evidence="5">Basic helix-loop-helix protein</fullName>
    </alternativeName>
</protein>
<dbReference type="AlphaFoldDB" id="A0A2G5D8X3"/>
<feature type="compositionally biased region" description="Basic and acidic residues" evidence="7">
    <location>
        <begin position="426"/>
        <end position="449"/>
    </location>
</feature>
<dbReference type="OrthoDB" id="1926382at2759"/>
<dbReference type="GO" id="GO:0046983">
    <property type="term" value="F:protein dimerization activity"/>
    <property type="evidence" value="ECO:0007669"/>
    <property type="project" value="InterPro"/>
</dbReference>
<evidence type="ECO:0000256" key="5">
    <source>
        <dbReference type="RuleBase" id="RU369104"/>
    </source>
</evidence>
<dbReference type="PANTHER" id="PTHR11514:SF43">
    <property type="entry name" value="TRANSCRIPTION FACTOR MYC2"/>
    <property type="match status" value="1"/>
</dbReference>
<evidence type="ECO:0000313" key="10">
    <source>
        <dbReference type="Proteomes" id="UP000230069"/>
    </source>
</evidence>
<evidence type="ECO:0000256" key="1">
    <source>
        <dbReference type="ARBA" id="ARBA00004123"/>
    </source>
</evidence>
<dbReference type="EMBL" id="KZ305043">
    <property type="protein sequence ID" value="PIA39958.1"/>
    <property type="molecule type" value="Genomic_DNA"/>
</dbReference>
<dbReference type="FunFam" id="4.10.280.10:FF:000078">
    <property type="entry name" value="Transcription factor bHLH13"/>
    <property type="match status" value="1"/>
</dbReference>
<keyword evidence="2 5" id="KW-0805">Transcription regulation</keyword>
<dbReference type="InterPro" id="IPR011598">
    <property type="entry name" value="bHLH_dom"/>
</dbReference>
<dbReference type="InterPro" id="IPR054502">
    <property type="entry name" value="bHLH-TF_ACT-like_plant"/>
</dbReference>
<dbReference type="GO" id="GO:0005634">
    <property type="term" value="C:nucleus"/>
    <property type="evidence" value="ECO:0007669"/>
    <property type="project" value="UniProtKB-SubCell"/>
</dbReference>
<comment type="subcellular location">
    <subcellularLocation>
        <location evidence="1 5">Nucleus</location>
    </subcellularLocation>
</comment>
<dbReference type="Gene3D" id="4.10.280.10">
    <property type="entry name" value="Helix-loop-helix DNA-binding domain"/>
    <property type="match status" value="1"/>
</dbReference>
<feature type="region of interest" description="Disordered" evidence="7">
    <location>
        <begin position="35"/>
        <end position="67"/>
    </location>
</feature>
<dbReference type="Pfam" id="PF00010">
    <property type="entry name" value="HLH"/>
    <property type="match status" value="1"/>
</dbReference>
<dbReference type="Pfam" id="PF22754">
    <property type="entry name" value="bHLH-TF_ACT-like_plant"/>
    <property type="match status" value="1"/>
</dbReference>
<name>A0A2G5D8X3_AQUCA</name>
<dbReference type="CDD" id="cd11449">
    <property type="entry name" value="bHLH_AtAIB_like"/>
    <property type="match status" value="1"/>
</dbReference>
<feature type="compositionally biased region" description="Basic residues" evidence="7">
    <location>
        <begin position="338"/>
        <end position="348"/>
    </location>
</feature>
<dbReference type="InterPro" id="IPR036638">
    <property type="entry name" value="HLH_DNA-bd_sf"/>
</dbReference>
<evidence type="ECO:0000313" key="9">
    <source>
        <dbReference type="EMBL" id="PIA39958.1"/>
    </source>
</evidence>
<feature type="compositionally biased region" description="Basic and acidic residues" evidence="7">
    <location>
        <begin position="460"/>
        <end position="473"/>
    </location>
</feature>
<organism evidence="9 10">
    <name type="scientific">Aquilegia coerulea</name>
    <name type="common">Rocky mountain columbine</name>
    <dbReference type="NCBI Taxonomy" id="218851"/>
    <lineage>
        <taxon>Eukaryota</taxon>
        <taxon>Viridiplantae</taxon>
        <taxon>Streptophyta</taxon>
        <taxon>Embryophyta</taxon>
        <taxon>Tracheophyta</taxon>
        <taxon>Spermatophyta</taxon>
        <taxon>Magnoliopsida</taxon>
        <taxon>Ranunculales</taxon>
        <taxon>Ranunculaceae</taxon>
        <taxon>Thalictroideae</taxon>
        <taxon>Aquilegia</taxon>
    </lineage>
</organism>
<dbReference type="PANTHER" id="PTHR11514">
    <property type="entry name" value="MYC"/>
    <property type="match status" value="1"/>
</dbReference>
<feature type="coiled-coil region" evidence="6">
    <location>
        <begin position="509"/>
        <end position="536"/>
    </location>
</feature>
<proteinExistence type="predicted"/>
<dbReference type="SUPFAM" id="SSF47459">
    <property type="entry name" value="HLH, helix-loop-helix DNA-binding domain"/>
    <property type="match status" value="1"/>
</dbReference>
<keyword evidence="6" id="KW-0175">Coiled coil</keyword>
<keyword evidence="4 5" id="KW-0539">Nucleus</keyword>
<dbReference type="SMART" id="SM00353">
    <property type="entry name" value="HLH"/>
    <property type="match status" value="1"/>
</dbReference>
<reference evidence="9 10" key="1">
    <citation type="submission" date="2017-09" db="EMBL/GenBank/DDBJ databases">
        <title>WGS assembly of Aquilegia coerulea Goldsmith.</title>
        <authorList>
            <person name="Hodges S."/>
            <person name="Kramer E."/>
            <person name="Nordborg M."/>
            <person name="Tomkins J."/>
            <person name="Borevitz J."/>
            <person name="Derieg N."/>
            <person name="Yan J."/>
            <person name="Mihaltcheva S."/>
            <person name="Hayes R.D."/>
            <person name="Rokhsar D."/>
        </authorList>
    </citation>
    <scope>NUCLEOTIDE SEQUENCE [LARGE SCALE GENOMIC DNA]</scope>
    <source>
        <strain evidence="10">cv. Goldsmith</strain>
    </source>
</reference>
<dbReference type="InterPro" id="IPR025610">
    <property type="entry name" value="MYC/MYB_N"/>
</dbReference>
<dbReference type="FunCoup" id="A0A2G5D8X3">
    <property type="interactions" value="324"/>
</dbReference>
<feature type="region of interest" description="Disordered" evidence="7">
    <location>
        <begin position="335"/>
        <end position="407"/>
    </location>
</feature>
<sequence length="649" mass="72629">MTDYRLPSTMNLWSDDNASMMDAFMQSDISPFNWQPSSSASTTITTEREREREPNSSSKTLNQQPFNQDSLQQRLQAIIEGTRESWTYAIFWQYSVDVSGASLLGWGDGYYKGGEEDKLNKRKTTPTSVAEQEHRKKVLRELNSLISGGVSSTDDAIEEEVTDTEWFFLVSMTQSFINGGGLPGQAFYSSVPVWIAGHDRLAASPCVRAKQAQELGLQTVVCIPLSDGVVELGSTDLIFQSSDLMNKVRVLFNFNNNEIGSWLPSQLNADQGENDPMLWITDPSLMETKDLTPAIVTPTLPPEVNVQHIPLSKSYQFEKPSSSSLNENPSMIIQVGHQHQHQHQHQPHHQQQQQHSGQSFFSKELNFSEYDGSSTRNGSLQSFVHDSNKNKRSATSRGSNDDGMMSFTSGVVLPSAVVKSSAGGVDSDHSDLEASVREAESSRVVEPEKRPRKRGRKPANGREEPLNHVEAERQRREKLNQRFYALRAVVPNVSKMDKASLLGDAISYINELRTKLQTAESDKDGLEAEVDSLKKELASKEPRPVPLPQLQSDRDLRTIDQHGKKSAEAEIDVKIMGWEAMIRIQCNKNNHPAARIMAAMKDLDLEVIYATVSVVKDLMVQQTNVKMSSRIYTPEQLRAALASRIFETR</sequence>
<dbReference type="Pfam" id="PF14215">
    <property type="entry name" value="bHLH-MYC_N"/>
    <property type="match status" value="1"/>
</dbReference>
<dbReference type="InterPro" id="IPR045084">
    <property type="entry name" value="AIB/MYC-like"/>
</dbReference>
<dbReference type="STRING" id="218851.A0A2G5D8X3"/>
<keyword evidence="10" id="KW-1185">Reference proteome</keyword>
<feature type="region of interest" description="Disordered" evidence="7">
    <location>
        <begin position="421"/>
        <end position="473"/>
    </location>
</feature>
<dbReference type="InParanoid" id="A0A2G5D8X3"/>
<feature type="compositionally biased region" description="Polar residues" evidence="7">
    <location>
        <begin position="371"/>
        <end position="385"/>
    </location>
</feature>